<dbReference type="Proteomes" id="UP001152320">
    <property type="component" value="Chromosome 16"/>
</dbReference>
<feature type="region of interest" description="Disordered" evidence="1">
    <location>
        <begin position="1"/>
        <end position="181"/>
    </location>
</feature>
<name>A0A9Q0YR96_HOLLE</name>
<keyword evidence="3" id="KW-1185">Reference proteome</keyword>
<gene>
    <name evidence="2" type="ORF">HOLleu_32180</name>
</gene>
<feature type="compositionally biased region" description="Polar residues" evidence="1">
    <location>
        <begin position="172"/>
        <end position="181"/>
    </location>
</feature>
<sequence>MMEDKPAIAKTLLSPDSSRLGSDLITDKGRRSSAGSSSGLMKSSVAKRCHPSEAKSHERVGKSKNSSKGQQVLPLNLKGKKSKSSNIPGIVSPGYQRPKSPSKLPVKQGKDKGVGLAPSTSPTKLTGRLAYSSRKHDGRVNSDKLNDNNSNSVSDEMEDVQSWETVSESENETGGVTTAFN</sequence>
<evidence type="ECO:0000313" key="2">
    <source>
        <dbReference type="EMBL" id="KAJ8027130.1"/>
    </source>
</evidence>
<dbReference type="AlphaFoldDB" id="A0A9Q0YR96"/>
<comment type="caution">
    <text evidence="2">The sequence shown here is derived from an EMBL/GenBank/DDBJ whole genome shotgun (WGS) entry which is preliminary data.</text>
</comment>
<evidence type="ECO:0000313" key="3">
    <source>
        <dbReference type="Proteomes" id="UP001152320"/>
    </source>
</evidence>
<protein>
    <submittedName>
        <fullName evidence="2">Uncharacterized protein</fullName>
    </submittedName>
</protein>
<reference evidence="2" key="1">
    <citation type="submission" date="2021-10" db="EMBL/GenBank/DDBJ databases">
        <title>Tropical sea cucumber genome reveals ecological adaptation and Cuvierian tubules defense mechanism.</title>
        <authorList>
            <person name="Chen T."/>
        </authorList>
    </citation>
    <scope>NUCLEOTIDE SEQUENCE</scope>
    <source>
        <strain evidence="2">Nanhai2018</strain>
        <tissue evidence="2">Muscle</tissue>
    </source>
</reference>
<proteinExistence type="predicted"/>
<evidence type="ECO:0000256" key="1">
    <source>
        <dbReference type="SAM" id="MobiDB-lite"/>
    </source>
</evidence>
<organism evidence="2 3">
    <name type="scientific">Holothuria leucospilota</name>
    <name type="common">Black long sea cucumber</name>
    <name type="synonym">Mertensiothuria leucospilota</name>
    <dbReference type="NCBI Taxonomy" id="206669"/>
    <lineage>
        <taxon>Eukaryota</taxon>
        <taxon>Metazoa</taxon>
        <taxon>Echinodermata</taxon>
        <taxon>Eleutherozoa</taxon>
        <taxon>Echinozoa</taxon>
        <taxon>Holothuroidea</taxon>
        <taxon>Aspidochirotacea</taxon>
        <taxon>Aspidochirotida</taxon>
        <taxon>Holothuriidae</taxon>
        <taxon>Holothuria</taxon>
    </lineage>
</organism>
<accession>A0A9Q0YR96</accession>
<feature type="compositionally biased region" description="Low complexity" evidence="1">
    <location>
        <begin position="32"/>
        <end position="46"/>
    </location>
</feature>
<feature type="compositionally biased region" description="Basic and acidic residues" evidence="1">
    <location>
        <begin position="134"/>
        <end position="146"/>
    </location>
</feature>
<feature type="compositionally biased region" description="Basic and acidic residues" evidence="1">
    <location>
        <begin position="50"/>
        <end position="61"/>
    </location>
</feature>
<dbReference type="EMBL" id="JAIZAY010000016">
    <property type="protein sequence ID" value="KAJ8027130.1"/>
    <property type="molecule type" value="Genomic_DNA"/>
</dbReference>
<feature type="compositionally biased region" description="Acidic residues" evidence="1">
    <location>
        <begin position="155"/>
        <end position="171"/>
    </location>
</feature>